<evidence type="ECO:0000313" key="1">
    <source>
        <dbReference type="EMBL" id="GIY61854.1"/>
    </source>
</evidence>
<name>A0AAV4UVQ2_9ARAC</name>
<keyword evidence="2" id="KW-1185">Reference proteome</keyword>
<comment type="caution">
    <text evidence="1">The sequence shown here is derived from an EMBL/GenBank/DDBJ whole genome shotgun (WGS) entry which is preliminary data.</text>
</comment>
<gene>
    <name evidence="1" type="ORF">CDAR_556061</name>
</gene>
<reference evidence="1 2" key="1">
    <citation type="submission" date="2021-06" db="EMBL/GenBank/DDBJ databases">
        <title>Caerostris darwini draft genome.</title>
        <authorList>
            <person name="Kono N."/>
            <person name="Arakawa K."/>
        </authorList>
    </citation>
    <scope>NUCLEOTIDE SEQUENCE [LARGE SCALE GENOMIC DNA]</scope>
</reference>
<dbReference type="EMBL" id="BPLQ01012002">
    <property type="protein sequence ID" value="GIY61854.1"/>
    <property type="molecule type" value="Genomic_DNA"/>
</dbReference>
<organism evidence="1 2">
    <name type="scientific">Caerostris darwini</name>
    <dbReference type="NCBI Taxonomy" id="1538125"/>
    <lineage>
        <taxon>Eukaryota</taxon>
        <taxon>Metazoa</taxon>
        <taxon>Ecdysozoa</taxon>
        <taxon>Arthropoda</taxon>
        <taxon>Chelicerata</taxon>
        <taxon>Arachnida</taxon>
        <taxon>Araneae</taxon>
        <taxon>Araneomorphae</taxon>
        <taxon>Entelegynae</taxon>
        <taxon>Araneoidea</taxon>
        <taxon>Araneidae</taxon>
        <taxon>Caerostris</taxon>
    </lineage>
</organism>
<evidence type="ECO:0000313" key="2">
    <source>
        <dbReference type="Proteomes" id="UP001054837"/>
    </source>
</evidence>
<dbReference type="AlphaFoldDB" id="A0AAV4UVQ2"/>
<dbReference type="Proteomes" id="UP001054837">
    <property type="component" value="Unassembled WGS sequence"/>
</dbReference>
<sequence>MDCKQEDPGQEQLAEHVGDLQYCCGRRGVVVATAHPFGKGGGEFLSSFVSQTTYTSGNFHTSQQALLGHAFMKTIPSTHLDSLSSDHAAPSISRPFRYGNRMKSPFLPEQEHW</sequence>
<protein>
    <submittedName>
        <fullName evidence="1">Uncharacterized protein</fullName>
    </submittedName>
</protein>
<accession>A0AAV4UVQ2</accession>
<proteinExistence type="predicted"/>